<feature type="non-terminal residue" evidence="6">
    <location>
        <position position="131"/>
    </location>
</feature>
<proteinExistence type="predicted"/>
<organism evidence="6 7">
    <name type="scientific">Streptomyces daliensis</name>
    <dbReference type="NCBI Taxonomy" id="299421"/>
    <lineage>
        <taxon>Bacteria</taxon>
        <taxon>Bacillati</taxon>
        <taxon>Actinomycetota</taxon>
        <taxon>Actinomycetes</taxon>
        <taxon>Kitasatosporales</taxon>
        <taxon>Streptomycetaceae</taxon>
        <taxon>Streptomyces</taxon>
    </lineage>
</organism>
<evidence type="ECO:0000313" key="7">
    <source>
        <dbReference type="Proteomes" id="UP000675554"/>
    </source>
</evidence>
<name>A0A8T4J151_9ACTN</name>
<comment type="subcellular location">
    <subcellularLocation>
        <location evidence="1">Membrane</location>
        <topology evidence="1">Multi-pass membrane protein</topology>
    </subcellularLocation>
</comment>
<dbReference type="InterPro" id="IPR049453">
    <property type="entry name" value="Memb_transporter_dom"/>
</dbReference>
<evidence type="ECO:0000256" key="4">
    <source>
        <dbReference type="ARBA" id="ARBA00023136"/>
    </source>
</evidence>
<sequence length="131" mass="13128">MPLAMAVCVRRGAAAWVSPAVKRNARTMSVTTVVWSAKCRVATGISAPAAPATTTGHHGPSATAVSPAKRSTATAAFLVKPDMGPLFSRVVNRVAGTAVGVLLFAGLTAVAEGPLWPVVVAEAAGALILVA</sequence>
<evidence type="ECO:0000313" key="6">
    <source>
        <dbReference type="EMBL" id="MBR7677250.1"/>
    </source>
</evidence>
<evidence type="ECO:0000256" key="1">
    <source>
        <dbReference type="ARBA" id="ARBA00004141"/>
    </source>
</evidence>
<keyword evidence="3" id="KW-1133">Transmembrane helix</keyword>
<dbReference type="AlphaFoldDB" id="A0A8T4J151"/>
<dbReference type="Pfam" id="PF13515">
    <property type="entry name" value="FUSC_2"/>
    <property type="match status" value="1"/>
</dbReference>
<dbReference type="Proteomes" id="UP000675554">
    <property type="component" value="Unassembled WGS sequence"/>
</dbReference>
<reference evidence="6" key="1">
    <citation type="submission" date="2021-04" db="EMBL/GenBank/DDBJ databases">
        <title>Sequencing of actinobacteria type strains.</title>
        <authorList>
            <person name="Nguyen G.-S."/>
            <person name="Wentzel A."/>
        </authorList>
    </citation>
    <scope>NUCLEOTIDE SEQUENCE</scope>
    <source>
        <strain evidence="6">DSM 42095</strain>
    </source>
</reference>
<comment type="caution">
    <text evidence="6">The sequence shown here is derived from an EMBL/GenBank/DDBJ whole genome shotgun (WGS) entry which is preliminary data.</text>
</comment>
<evidence type="ECO:0000259" key="5">
    <source>
        <dbReference type="Pfam" id="PF13515"/>
    </source>
</evidence>
<dbReference type="EMBL" id="JAGSMN010000874">
    <property type="protein sequence ID" value="MBR7677250.1"/>
    <property type="molecule type" value="Genomic_DNA"/>
</dbReference>
<evidence type="ECO:0000256" key="2">
    <source>
        <dbReference type="ARBA" id="ARBA00022692"/>
    </source>
</evidence>
<dbReference type="GO" id="GO:0016020">
    <property type="term" value="C:membrane"/>
    <property type="evidence" value="ECO:0007669"/>
    <property type="project" value="UniProtKB-SubCell"/>
</dbReference>
<protein>
    <submittedName>
        <fullName evidence="6">FUSC family protein</fullName>
    </submittedName>
</protein>
<evidence type="ECO:0000256" key="3">
    <source>
        <dbReference type="ARBA" id="ARBA00022989"/>
    </source>
</evidence>
<accession>A0A8T4J151</accession>
<feature type="domain" description="Integral membrane bound transporter" evidence="5">
    <location>
        <begin position="73"/>
        <end position="123"/>
    </location>
</feature>
<keyword evidence="7" id="KW-1185">Reference proteome</keyword>
<keyword evidence="4" id="KW-0472">Membrane</keyword>
<keyword evidence="2" id="KW-0812">Transmembrane</keyword>
<gene>
    <name evidence="6" type="ORF">KDA82_30510</name>
</gene>